<accession>A0A386KKK9</accession>
<evidence type="ECO:0000313" key="2">
    <source>
        <dbReference type="Proteomes" id="UP000267142"/>
    </source>
</evidence>
<proteinExistence type="predicted"/>
<dbReference type="RefSeq" id="YP_009841661.1">
    <property type="nucleotide sequence ID" value="NC_048733.1"/>
</dbReference>
<dbReference type="GeneID" id="55611852"/>
<keyword evidence="2" id="KW-1185">Reference proteome</keyword>
<sequence length="197" mass="19982">MPLPGPIIQGVTSGGVVAPFRVNTLGQLETSQAANPVGTTGPSKIEDAVHVSGDMGTFVLGVRQQSPLATTSAANDYTALSTNGEGKLLTATAADQFLFSTRTDLTAVTDVAVAPAKGANIRNWISDIIVENTGAAAARLLLRDVTTTVLSVTVPAGSTYILNLGTPIRNAAVNTAFNAQLGAAGTVTLTLVGYQGS</sequence>
<dbReference type="KEGG" id="vg:55611852"/>
<dbReference type="EMBL" id="MH825698">
    <property type="protein sequence ID" value="AYD86185.1"/>
    <property type="molecule type" value="Genomic_DNA"/>
</dbReference>
<protein>
    <submittedName>
        <fullName evidence="1">Uncharacterized protein</fullName>
    </submittedName>
</protein>
<reference evidence="1 2" key="1">
    <citation type="submission" date="2018-08" db="EMBL/GenBank/DDBJ databases">
        <authorList>
            <person name="Solberg C.E."/>
            <person name="Bonilla J.A."/>
            <person name="Klyczek K."/>
            <person name="Garlena R.A."/>
            <person name="Russell D.A."/>
            <person name="Pope W.H."/>
            <person name="Jacobs-Sera D."/>
            <person name="Hatfull G.F."/>
        </authorList>
    </citation>
    <scope>NUCLEOTIDE SEQUENCE [LARGE SCALE GENOMIC DNA]</scope>
</reference>
<evidence type="ECO:0000313" key="1">
    <source>
        <dbReference type="EMBL" id="AYD86185.1"/>
    </source>
</evidence>
<organism evidence="1 2">
    <name type="scientific">Microbacterium phage Burro</name>
    <dbReference type="NCBI Taxonomy" id="2315703"/>
    <lineage>
        <taxon>Viruses</taxon>
        <taxon>Duplodnaviria</taxon>
        <taxon>Heunggongvirae</taxon>
        <taxon>Uroviricota</taxon>
        <taxon>Caudoviricetes</taxon>
        <taxon>Burrovirus</taxon>
        <taxon>Burrovirus burro</taxon>
    </lineage>
</organism>
<gene>
    <name evidence="1" type="primary">42</name>
    <name evidence="1" type="ORF">SEA_BURRO_42</name>
</gene>
<name>A0A386KKK9_9CAUD</name>
<dbReference type="Proteomes" id="UP000267142">
    <property type="component" value="Segment"/>
</dbReference>